<reference evidence="1" key="1">
    <citation type="submission" date="2024-05" db="EMBL/GenBank/DDBJ databases">
        <title>30 novel species of actinomycetes from the DSMZ collection.</title>
        <authorList>
            <person name="Nouioui I."/>
        </authorList>
    </citation>
    <scope>NUCLEOTIDE SEQUENCE</scope>
    <source>
        <strain evidence="1">DSM 3412</strain>
    </source>
</reference>
<dbReference type="InterPro" id="IPR037891">
    <property type="entry name" value="Cdil-like_sf"/>
</dbReference>
<dbReference type="InterPro" id="IPR009888">
    <property type="entry name" value="CdiI_Proteobact"/>
</dbReference>
<feature type="non-terminal residue" evidence="1">
    <location>
        <position position="137"/>
    </location>
</feature>
<name>A0ABU2ZD29_9ACTN</name>
<dbReference type="SUPFAM" id="SSF160207">
    <property type="entry name" value="NMB0488-like"/>
    <property type="match status" value="1"/>
</dbReference>
<accession>A0ABU2ZD29</accession>
<evidence type="ECO:0000313" key="2">
    <source>
        <dbReference type="Proteomes" id="UP001180737"/>
    </source>
</evidence>
<keyword evidence="2" id="KW-1185">Reference proteome</keyword>
<dbReference type="Gene3D" id="3.40.1590.10">
    <property type="entry name" value="NMB0488-like"/>
    <property type="match status" value="1"/>
</dbReference>
<gene>
    <name evidence="1" type="ORF">RM704_44840</name>
</gene>
<proteinExistence type="predicted"/>
<evidence type="ECO:0000313" key="1">
    <source>
        <dbReference type="EMBL" id="MDT0574507.1"/>
    </source>
</evidence>
<dbReference type="Proteomes" id="UP001180737">
    <property type="component" value="Unassembled WGS sequence"/>
</dbReference>
<comment type="caution">
    <text evidence="1">The sequence shown here is derived from an EMBL/GenBank/DDBJ whole genome shotgun (WGS) entry which is preliminary data.</text>
</comment>
<dbReference type="Pfam" id="PF07262">
    <property type="entry name" value="CdiI"/>
    <property type="match status" value="1"/>
</dbReference>
<sequence>MDTDNETLGTTVLQALANSRTFVYDSSEDQDFFDTEKFRQRYEDWVANLCGNLGYKTRRALFKNMMSGDIWLHNGCLKISPSRHVKPEAWDAIDADDVILSLDNSPEEIGAGLKLALSRCRQDKPRTKRKIIRHARK</sequence>
<dbReference type="CDD" id="cd13445">
    <property type="entry name" value="CDI_inhibitor_EC869_like"/>
    <property type="match status" value="1"/>
</dbReference>
<dbReference type="EMBL" id="JAVRFJ010000156">
    <property type="protein sequence ID" value="MDT0574507.1"/>
    <property type="molecule type" value="Genomic_DNA"/>
</dbReference>
<protein>
    <submittedName>
        <fullName evidence="1">Contact-dependent growth inhibition system immunity protein</fullName>
    </submittedName>
</protein>
<organism evidence="1 2">
    <name type="scientific">Streptomyces gottesmaniae</name>
    <dbReference type="NCBI Taxonomy" id="3075518"/>
    <lineage>
        <taxon>Bacteria</taxon>
        <taxon>Bacillati</taxon>
        <taxon>Actinomycetota</taxon>
        <taxon>Actinomycetes</taxon>
        <taxon>Kitasatosporales</taxon>
        <taxon>Streptomycetaceae</taxon>
        <taxon>Streptomyces</taxon>
    </lineage>
</organism>